<organism evidence="4 5">
    <name type="scientific">Caloramator quimbayensis</name>
    <dbReference type="NCBI Taxonomy" id="1147123"/>
    <lineage>
        <taxon>Bacteria</taxon>
        <taxon>Bacillati</taxon>
        <taxon>Bacillota</taxon>
        <taxon>Clostridia</taxon>
        <taxon>Eubacteriales</taxon>
        <taxon>Clostridiaceae</taxon>
        <taxon>Caloramator</taxon>
    </lineage>
</organism>
<evidence type="ECO:0000256" key="1">
    <source>
        <dbReference type="ARBA" id="ARBA00002486"/>
    </source>
</evidence>
<dbReference type="InterPro" id="IPR000600">
    <property type="entry name" value="ROK"/>
</dbReference>
<dbReference type="GO" id="GO:0042732">
    <property type="term" value="P:D-xylose metabolic process"/>
    <property type="evidence" value="ECO:0007669"/>
    <property type="project" value="UniProtKB-KW"/>
</dbReference>
<keyword evidence="3" id="KW-0859">Xylose metabolism</keyword>
<dbReference type="OrthoDB" id="9796533at2"/>
<keyword evidence="3" id="KW-0119">Carbohydrate metabolism</keyword>
<dbReference type="InterPro" id="IPR043129">
    <property type="entry name" value="ATPase_NBD"/>
</dbReference>
<evidence type="ECO:0000256" key="3">
    <source>
        <dbReference type="ARBA" id="ARBA00022629"/>
    </source>
</evidence>
<dbReference type="CDD" id="cd24076">
    <property type="entry name" value="ASKHA_ATPase_ROK_BsXylR-like"/>
    <property type="match status" value="1"/>
</dbReference>
<gene>
    <name evidence="4" type="ORF">SAMN05443428_11364</name>
</gene>
<accession>A0A1T4XUD9</accession>
<dbReference type="Gene3D" id="3.30.420.40">
    <property type="match status" value="2"/>
</dbReference>
<dbReference type="PROSITE" id="PS01125">
    <property type="entry name" value="ROK"/>
    <property type="match status" value="1"/>
</dbReference>
<dbReference type="InterPro" id="IPR036388">
    <property type="entry name" value="WH-like_DNA-bd_sf"/>
</dbReference>
<evidence type="ECO:0000313" key="5">
    <source>
        <dbReference type="Proteomes" id="UP000190105"/>
    </source>
</evidence>
<dbReference type="PANTHER" id="PTHR18964:SF149">
    <property type="entry name" value="BIFUNCTIONAL UDP-N-ACETYLGLUCOSAMINE 2-EPIMERASE_N-ACETYLMANNOSAMINE KINASE"/>
    <property type="match status" value="1"/>
</dbReference>
<protein>
    <submittedName>
        <fullName evidence="4">Transcriptional regulator, MarR family</fullName>
    </submittedName>
</protein>
<comment type="similarity">
    <text evidence="2">Belongs to the ROK (NagC/XylR) family.</text>
</comment>
<evidence type="ECO:0000313" key="4">
    <source>
        <dbReference type="EMBL" id="SKA93189.1"/>
    </source>
</evidence>
<sequence>MDFQTADKAFIREINKSTILKVIREKGPISRADIAKLTGLNPATVTNNVNILLEADIITETGIGDSSGGRKPILLELNKNAFYAIGVDMGLKRARAALINLCGEIIKSIDMPYGNSIDEKDVIKRIIELVNALLDVRNIDKNKILGIGIGVHGIVNPVEGISIYAPKFGWKDVAIKDIFEKEFRMPVLIDNDVRVMALGEKWFGNAKSAKDFVFINVGSGIGSAIVINGDIYRGSLYGAGEIGHISIAENGPKCNCGNFGCLEVMASGTALEKRVIHDINLGKESIIPKLAGDDLSKITGEIIYEAAKLNDKLALDALYDVGSCLGYAVSNLINILNPEIIIIGGGVARAGDFVLKPLCDTAHKKSMEHLSQRVRILPSYLNENCGIIGAATLILNDLFEGSQK</sequence>
<comment type="function">
    <text evidence="1">Transcriptional repressor of xylose-utilizing enzymes.</text>
</comment>
<keyword evidence="5" id="KW-1185">Reference proteome</keyword>
<dbReference type="PANTHER" id="PTHR18964">
    <property type="entry name" value="ROK (REPRESSOR, ORF, KINASE) FAMILY"/>
    <property type="match status" value="1"/>
</dbReference>
<dbReference type="Proteomes" id="UP000190105">
    <property type="component" value="Unassembled WGS sequence"/>
</dbReference>
<dbReference type="SUPFAM" id="SSF53067">
    <property type="entry name" value="Actin-like ATPase domain"/>
    <property type="match status" value="1"/>
</dbReference>
<dbReference type="Gene3D" id="1.10.10.10">
    <property type="entry name" value="Winged helix-like DNA-binding domain superfamily/Winged helix DNA-binding domain"/>
    <property type="match status" value="1"/>
</dbReference>
<dbReference type="STRING" id="1147123.SAMN05443428_11364"/>
<dbReference type="InterPro" id="IPR036390">
    <property type="entry name" value="WH_DNA-bd_sf"/>
</dbReference>
<dbReference type="RefSeq" id="WP_078696915.1">
    <property type="nucleotide sequence ID" value="NZ_FUYH01000013.1"/>
</dbReference>
<dbReference type="InterPro" id="IPR049874">
    <property type="entry name" value="ROK_cs"/>
</dbReference>
<dbReference type="Pfam" id="PF00480">
    <property type="entry name" value="ROK"/>
    <property type="match status" value="1"/>
</dbReference>
<dbReference type="SUPFAM" id="SSF46785">
    <property type="entry name" value="Winged helix' DNA-binding domain"/>
    <property type="match status" value="1"/>
</dbReference>
<reference evidence="5" key="1">
    <citation type="submission" date="2017-02" db="EMBL/GenBank/DDBJ databases">
        <authorList>
            <person name="Varghese N."/>
            <person name="Submissions S."/>
        </authorList>
    </citation>
    <scope>NUCLEOTIDE SEQUENCE [LARGE SCALE GENOMIC DNA]</scope>
    <source>
        <strain evidence="5">USBA 833</strain>
    </source>
</reference>
<dbReference type="Pfam" id="PF13412">
    <property type="entry name" value="HTH_24"/>
    <property type="match status" value="1"/>
</dbReference>
<evidence type="ECO:0000256" key="2">
    <source>
        <dbReference type="ARBA" id="ARBA00006479"/>
    </source>
</evidence>
<proteinExistence type="inferred from homology"/>
<dbReference type="AlphaFoldDB" id="A0A1T4XUD9"/>
<dbReference type="EMBL" id="FUYH01000013">
    <property type="protein sequence ID" value="SKA93189.1"/>
    <property type="molecule type" value="Genomic_DNA"/>
</dbReference>
<name>A0A1T4XUD9_9CLOT</name>